<reference evidence="2 3" key="1">
    <citation type="submission" date="2016-03" db="EMBL/GenBank/DDBJ databases">
        <authorList>
            <person name="Ploux O."/>
        </authorList>
    </citation>
    <scope>NUCLEOTIDE SEQUENCE [LARGE SCALE GENOMIC DNA]</scope>
    <source>
        <strain evidence="2 3">R-45378</strain>
    </source>
</reference>
<dbReference type="CDD" id="cd08547">
    <property type="entry name" value="Type_II_cohesin"/>
    <property type="match status" value="1"/>
</dbReference>
<gene>
    <name evidence="2" type="ORF">A1507_13005</name>
</gene>
<dbReference type="GO" id="GO:0030246">
    <property type="term" value="F:carbohydrate binding"/>
    <property type="evidence" value="ECO:0007669"/>
    <property type="project" value="InterPro"/>
</dbReference>
<comment type="caution">
    <text evidence="2">The sequence shown here is derived from an EMBL/GenBank/DDBJ whole genome shotgun (WGS) entry which is preliminary data.</text>
</comment>
<dbReference type="OrthoDB" id="5703902at2"/>
<accession>A0A177NEY8</accession>
<organism evidence="2 3">
    <name type="scientific">Methylomonas koyamae</name>
    <dbReference type="NCBI Taxonomy" id="702114"/>
    <lineage>
        <taxon>Bacteria</taxon>
        <taxon>Pseudomonadati</taxon>
        <taxon>Pseudomonadota</taxon>
        <taxon>Gammaproteobacteria</taxon>
        <taxon>Methylococcales</taxon>
        <taxon>Methylococcaceae</taxon>
        <taxon>Methylomonas</taxon>
    </lineage>
</organism>
<sequence length="202" mass="20124">MLKRFSSALIGAWMLSNSAAAGAAIGLNLVPIAHSASALSVAISISGLGAGAAPSLAAYDLDLLFDAGHLAYVGTAFGDPALDNQLDPLDLGSNPATAALAGTGRLNLFELSLDTAADLHALQADSFTLAVVNFDVLANGSSELSLNVNALADAIGDPLPANVAPTTITTVPLPPACAAMAAKPKRFPAFPAGNRFCAVTGA</sequence>
<evidence type="ECO:0000313" key="2">
    <source>
        <dbReference type="EMBL" id="OAI15739.1"/>
    </source>
</evidence>
<name>A0A177NEY8_9GAMM</name>
<evidence type="ECO:0000256" key="1">
    <source>
        <dbReference type="SAM" id="SignalP"/>
    </source>
</evidence>
<proteinExistence type="predicted"/>
<dbReference type="SUPFAM" id="SSF49384">
    <property type="entry name" value="Carbohydrate-binding domain"/>
    <property type="match status" value="1"/>
</dbReference>
<dbReference type="Proteomes" id="UP000077857">
    <property type="component" value="Unassembled WGS sequence"/>
</dbReference>
<evidence type="ECO:0008006" key="4">
    <source>
        <dbReference type="Google" id="ProtNLM"/>
    </source>
</evidence>
<dbReference type="EMBL" id="LUUJ01000080">
    <property type="protein sequence ID" value="OAI15739.1"/>
    <property type="molecule type" value="Genomic_DNA"/>
</dbReference>
<dbReference type="AlphaFoldDB" id="A0A177NEY8"/>
<dbReference type="RefSeq" id="WP_064040629.1">
    <property type="nucleotide sequence ID" value="NZ_LUUJ01000080.1"/>
</dbReference>
<keyword evidence="1" id="KW-0732">Signal</keyword>
<dbReference type="InterPro" id="IPR008965">
    <property type="entry name" value="CBM2/CBM3_carb-bd_dom_sf"/>
</dbReference>
<feature type="signal peptide" evidence="1">
    <location>
        <begin position="1"/>
        <end position="23"/>
    </location>
</feature>
<evidence type="ECO:0000313" key="3">
    <source>
        <dbReference type="Proteomes" id="UP000077857"/>
    </source>
</evidence>
<protein>
    <recommendedName>
        <fullName evidence="4">Cohesin domain-containing protein</fullName>
    </recommendedName>
</protein>
<feature type="chain" id="PRO_5008069046" description="Cohesin domain-containing protein" evidence="1">
    <location>
        <begin position="24"/>
        <end position="202"/>
    </location>
</feature>
<dbReference type="Gene3D" id="2.60.40.680">
    <property type="match status" value="1"/>
</dbReference>